<dbReference type="KEGG" id="bim:100746729"/>
<dbReference type="Proteomes" id="UP000515180">
    <property type="component" value="Unplaced"/>
</dbReference>
<dbReference type="GeneID" id="100746729"/>
<dbReference type="RefSeq" id="XP_003488636.1">
    <property type="nucleotide sequence ID" value="XM_003488588.4"/>
</dbReference>
<sequence length="521" mass="60497">MEVHNILENVINEKNSDENNSSIDELKSRLKTQIHQLKSIILQIECSLDILKFGNTKCVHSNITKCLTTDEIQDINLQLESELYRYSGFHCVKFSKQEHVFNFSPLNKYDKNNVFAVQILNDQYKGILGKWVMPMGIDLQDVICDFPIHELKNVPHFLKICKQYIDCYFIRQEQYTTLMHNISHIKNCKLQTNLGYTQINLELMRVHNENTDSYITIIIYLLYNINETRPYKIEIDSVTENGLHKNFRNHLKSSLVCFKIFDLHTAFENILDMKAFTWAKEDNEDSPRDINPLGDLETEGFLDSFTLPQRKSLILRSKKEEVKKGQKKEVSKEKKFLNISSTYKADQSSVPLQSKKQRLQNIKQSVRQQDISVIKSIPNVNNSKQKKLKQTKLKVKSNLQNDSKLQNNVNTILSDATVLKDKQINEQLNKPVTSTPIRQNEQHSSNVNLSTNTDISDIASENNLNVVGTSKLKRDKLQNRTPVKLLQRKMRKKVKSLIQSKSQSSKHNVLHNRIKKIKKSL</sequence>
<evidence type="ECO:0000313" key="2">
    <source>
        <dbReference type="RefSeq" id="XP_003488636.1"/>
    </source>
</evidence>
<dbReference type="OrthoDB" id="7698633at2759"/>
<organism evidence="1 2">
    <name type="scientific">Bombus impatiens</name>
    <name type="common">Bumblebee</name>
    <dbReference type="NCBI Taxonomy" id="132113"/>
    <lineage>
        <taxon>Eukaryota</taxon>
        <taxon>Metazoa</taxon>
        <taxon>Ecdysozoa</taxon>
        <taxon>Arthropoda</taxon>
        <taxon>Hexapoda</taxon>
        <taxon>Insecta</taxon>
        <taxon>Pterygota</taxon>
        <taxon>Neoptera</taxon>
        <taxon>Endopterygota</taxon>
        <taxon>Hymenoptera</taxon>
        <taxon>Apocrita</taxon>
        <taxon>Aculeata</taxon>
        <taxon>Apoidea</taxon>
        <taxon>Anthophila</taxon>
        <taxon>Apidae</taxon>
        <taxon>Bombus</taxon>
        <taxon>Pyrobombus</taxon>
    </lineage>
</organism>
<dbReference type="AlphaFoldDB" id="A0A6P3DQB3"/>
<proteinExistence type="predicted"/>
<keyword evidence="1" id="KW-1185">Reference proteome</keyword>
<name>A0A6P3DQB3_BOMIM</name>
<accession>A0A6P3DQB3</accession>
<evidence type="ECO:0000313" key="1">
    <source>
        <dbReference type="Proteomes" id="UP000515180"/>
    </source>
</evidence>
<protein>
    <submittedName>
        <fullName evidence="2">Uncharacterized protein LOC100746729</fullName>
    </submittedName>
</protein>
<gene>
    <name evidence="2" type="primary">LOC100746729</name>
</gene>
<reference evidence="2" key="1">
    <citation type="submission" date="2025-08" db="UniProtKB">
        <authorList>
            <consortium name="RefSeq"/>
        </authorList>
    </citation>
    <scope>IDENTIFICATION</scope>
</reference>